<proteinExistence type="predicted"/>
<organism evidence="7 8">
    <name type="scientific">Seinonella peptonophila</name>
    <dbReference type="NCBI Taxonomy" id="112248"/>
    <lineage>
        <taxon>Bacteria</taxon>
        <taxon>Bacillati</taxon>
        <taxon>Bacillota</taxon>
        <taxon>Bacilli</taxon>
        <taxon>Bacillales</taxon>
        <taxon>Thermoactinomycetaceae</taxon>
        <taxon>Seinonella</taxon>
    </lineage>
</organism>
<keyword evidence="8" id="KW-1185">Reference proteome</keyword>
<evidence type="ECO:0000256" key="3">
    <source>
        <dbReference type="ARBA" id="ARBA00022741"/>
    </source>
</evidence>
<name>A0A1M4XPT1_9BACL</name>
<keyword evidence="2" id="KW-0479">Metal-binding</keyword>
<evidence type="ECO:0000256" key="5">
    <source>
        <dbReference type="ARBA" id="ARBA00022842"/>
    </source>
</evidence>
<dbReference type="AlphaFoldDB" id="A0A1M4XPT1"/>
<evidence type="ECO:0000313" key="7">
    <source>
        <dbReference type="EMBL" id="SHE95587.1"/>
    </source>
</evidence>
<dbReference type="Pfam" id="PF03738">
    <property type="entry name" value="GSP_synth"/>
    <property type="match status" value="1"/>
</dbReference>
<accession>A0A1M4XPT1</accession>
<dbReference type="GO" id="GO:0046872">
    <property type="term" value="F:metal ion binding"/>
    <property type="evidence" value="ECO:0007669"/>
    <property type="project" value="UniProtKB-KW"/>
</dbReference>
<evidence type="ECO:0000256" key="4">
    <source>
        <dbReference type="ARBA" id="ARBA00022840"/>
    </source>
</evidence>
<dbReference type="Gene3D" id="3.30.1490.330">
    <property type="match status" value="1"/>
</dbReference>
<keyword evidence="1" id="KW-0436">Ligase</keyword>
<dbReference type="OrthoDB" id="9765517at2"/>
<evidence type="ECO:0000256" key="2">
    <source>
        <dbReference type="ARBA" id="ARBA00022723"/>
    </source>
</evidence>
<keyword evidence="5" id="KW-0460">Magnesium</keyword>
<dbReference type="Proteomes" id="UP000184476">
    <property type="component" value="Unassembled WGS sequence"/>
</dbReference>
<feature type="domain" description="Glutathionylspermidine synthase pre-ATP-grasp-like" evidence="6">
    <location>
        <begin position="21"/>
        <end position="411"/>
    </location>
</feature>
<protein>
    <submittedName>
        <fullName evidence="7">Glutathionylspermidine synthase</fullName>
    </submittedName>
</protein>
<reference evidence="7 8" key="1">
    <citation type="submission" date="2016-11" db="EMBL/GenBank/DDBJ databases">
        <authorList>
            <person name="Jaros S."/>
            <person name="Januszkiewicz K."/>
            <person name="Wedrychowicz H."/>
        </authorList>
    </citation>
    <scope>NUCLEOTIDE SEQUENCE [LARGE SCALE GENOMIC DNA]</scope>
    <source>
        <strain evidence="7 8">DSM 44666</strain>
    </source>
</reference>
<dbReference type="RefSeq" id="WP_073154735.1">
    <property type="nucleotide sequence ID" value="NZ_FQVL01000005.1"/>
</dbReference>
<gene>
    <name evidence="7" type="ORF">SAMN05444392_105118</name>
</gene>
<dbReference type="SUPFAM" id="SSF52440">
    <property type="entry name" value="PreATP-grasp domain"/>
    <property type="match status" value="1"/>
</dbReference>
<dbReference type="SUPFAM" id="SSF56059">
    <property type="entry name" value="Glutathione synthetase ATP-binding domain-like"/>
    <property type="match status" value="1"/>
</dbReference>
<keyword evidence="3" id="KW-0547">Nucleotide-binding</keyword>
<dbReference type="InterPro" id="IPR005494">
    <property type="entry name" value="GSPS_pre-ATP-grasp-like_dom"/>
</dbReference>
<sequence>MEDYAKLRKKIYQPLQAAGIFNWDFLYKEEYALSTVYRITPQFVEEIREATRRIGQLFTRVANQLRLAPDSLFASLGLPPETWESVRLLVNQQVATTIGRFDFAYTSCGLKLLEYNSDTPTSIVESFYVNQYIADYFDCENPNQGCEQQLTKAFQQMMDDYQKSGYHIDSIAFSALDWHREDRGTAIYLMKQSGLPNAQFVPLNRISISRERVYAINPETEEQQPIDLLYRLYPLEIMAHEVDEKGFPIGSQLLRLIAEKKVAIVNPPSAFLMQSKAVQALIWNLHEQKTFFTDEEHELIETYLLPTYLDNVFRGVTPYVQKPFFGREGGGVTLFDQSGIMEATDVERKYVDQPMVYQQRVELETIETPTLKGKFQGKVLWGSFFIGGEASAIIARVDREITGDMAYYLPIVY</sequence>
<dbReference type="GO" id="GO:0005524">
    <property type="term" value="F:ATP binding"/>
    <property type="evidence" value="ECO:0007669"/>
    <property type="project" value="UniProtKB-KW"/>
</dbReference>
<dbReference type="STRING" id="112248.SAMN05444392_105118"/>
<evidence type="ECO:0000256" key="1">
    <source>
        <dbReference type="ARBA" id="ARBA00022598"/>
    </source>
</evidence>
<dbReference type="InterPro" id="IPR016185">
    <property type="entry name" value="PreATP-grasp_dom_sf"/>
</dbReference>
<evidence type="ECO:0000259" key="6">
    <source>
        <dbReference type="Pfam" id="PF03738"/>
    </source>
</evidence>
<evidence type="ECO:0000313" key="8">
    <source>
        <dbReference type="Proteomes" id="UP000184476"/>
    </source>
</evidence>
<keyword evidence="4" id="KW-0067">ATP-binding</keyword>
<dbReference type="GO" id="GO:0016874">
    <property type="term" value="F:ligase activity"/>
    <property type="evidence" value="ECO:0007669"/>
    <property type="project" value="UniProtKB-KW"/>
</dbReference>
<dbReference type="EMBL" id="FQVL01000005">
    <property type="protein sequence ID" value="SHE95587.1"/>
    <property type="molecule type" value="Genomic_DNA"/>
</dbReference>